<dbReference type="RefSeq" id="WP_108903992.1">
    <property type="nucleotide sequence ID" value="NZ_CP029187.1"/>
</dbReference>
<gene>
    <name evidence="1" type="ORF">HYN49_10045</name>
</gene>
<organism evidence="1 2">
    <name type="scientific">Flavobacterium pallidum</name>
    <dbReference type="NCBI Taxonomy" id="2172098"/>
    <lineage>
        <taxon>Bacteria</taxon>
        <taxon>Pseudomonadati</taxon>
        <taxon>Bacteroidota</taxon>
        <taxon>Flavobacteriia</taxon>
        <taxon>Flavobacteriales</taxon>
        <taxon>Flavobacteriaceae</taxon>
        <taxon>Flavobacterium</taxon>
    </lineage>
</organism>
<dbReference type="KEGG" id="fpal:HYN49_10045"/>
<dbReference type="Proteomes" id="UP000244937">
    <property type="component" value="Chromosome"/>
</dbReference>
<dbReference type="EMBL" id="CP029187">
    <property type="protein sequence ID" value="AWI26214.1"/>
    <property type="molecule type" value="Genomic_DNA"/>
</dbReference>
<accession>A0A2S1SIH2</accession>
<sequence>MNPSLKRLAIFLVVAGCTILLAIYLQTYLYRVMDSNDRRFVSMMSVLEDKKQDNVLLFGDSRGVLGVNTKVVRSHAGIDVPMYNLANFSQSLYQSSYFYGMIEKNTRMVVQCTSPEFFATDEPHLMPEVKAIPMYLSGYRVNEQTRKLIPDYNRFFDKPALDGYFECREYFRNYITTAIRPIFDNERYDQSLMMDKFFPHIYIDQKSPNYPVQQTGCKKYQPAKYPKTQIEFLKKTKAYFDAKGIEYVIILMPINPDDCNDHQLASAKTKEMVTRETGIRVIDLTSLLPVTDFYDAVHANHHGAEVLSKTLGDSLKRK</sequence>
<evidence type="ECO:0008006" key="3">
    <source>
        <dbReference type="Google" id="ProtNLM"/>
    </source>
</evidence>
<keyword evidence="2" id="KW-1185">Reference proteome</keyword>
<evidence type="ECO:0000313" key="2">
    <source>
        <dbReference type="Proteomes" id="UP000244937"/>
    </source>
</evidence>
<proteinExistence type="predicted"/>
<dbReference type="OrthoDB" id="1408803at2"/>
<dbReference type="SUPFAM" id="SSF52266">
    <property type="entry name" value="SGNH hydrolase"/>
    <property type="match status" value="1"/>
</dbReference>
<name>A0A2S1SIH2_9FLAO</name>
<evidence type="ECO:0000313" key="1">
    <source>
        <dbReference type="EMBL" id="AWI26214.1"/>
    </source>
</evidence>
<dbReference type="AlphaFoldDB" id="A0A2S1SIH2"/>
<protein>
    <recommendedName>
        <fullName evidence="3">SGNH/GDSL hydrolase family protein</fullName>
    </recommendedName>
</protein>
<reference evidence="1 2" key="1">
    <citation type="submission" date="2018-05" db="EMBL/GenBank/DDBJ databases">
        <title>Genome sequencing of Flavobacterium sp. HYN0049.</title>
        <authorList>
            <person name="Yi H."/>
            <person name="Baek C."/>
        </authorList>
    </citation>
    <scope>NUCLEOTIDE SEQUENCE [LARGE SCALE GENOMIC DNA]</scope>
    <source>
        <strain evidence="1 2">HYN0049</strain>
    </source>
</reference>